<evidence type="ECO:0000313" key="11">
    <source>
        <dbReference type="Proteomes" id="UP000036449"/>
    </source>
</evidence>
<evidence type="ECO:0000256" key="1">
    <source>
        <dbReference type="ARBA" id="ARBA00001043"/>
    </source>
</evidence>
<comment type="similarity">
    <text evidence="3 8">Belongs to the transthyretin family. 5-hydroxyisourate hydrolase subfamily.</text>
</comment>
<dbReference type="Gene3D" id="2.60.40.180">
    <property type="entry name" value="Transthyretin/hydroxyisourate hydrolase domain"/>
    <property type="match status" value="1"/>
</dbReference>
<dbReference type="OrthoDB" id="9800909at2"/>
<gene>
    <name evidence="10" type="ORF">VQ03_14910</name>
</gene>
<dbReference type="GO" id="GO:0033971">
    <property type="term" value="F:hydroxyisourate hydrolase activity"/>
    <property type="evidence" value="ECO:0007669"/>
    <property type="project" value="UniProtKB-EC"/>
</dbReference>
<dbReference type="GO" id="GO:0006144">
    <property type="term" value="P:purine nucleobase metabolic process"/>
    <property type="evidence" value="ECO:0007669"/>
    <property type="project" value="UniProtKB-KW"/>
</dbReference>
<sequence length="121" mass="12881">MSLSETPRLTTHVLDTAHGRPAAGVAVQLWRVADGAREEVARTLTNADGRCDAPLLAGEALRPGIYELVFAVGAYFAGLGDAGAGDFLDEVPVRFVVRPGLAHYHVPLLIAPYSYSTYRGS</sequence>
<comment type="function">
    <text evidence="2">Catalyzes the hydrolysis of 5-hydroxyisourate (HIU) to 2-oxo-4-hydroxy-4-carboxy-5-ureidoimidazoline (OHCU).</text>
</comment>
<dbReference type="InterPro" id="IPR014306">
    <property type="entry name" value="Hydroxyisourate_hydrolase"/>
</dbReference>
<comment type="catalytic activity">
    <reaction evidence="1 8">
        <text>5-hydroxyisourate + H2O = 5-hydroxy-2-oxo-4-ureido-2,5-dihydro-1H-imidazole-5-carboxylate + H(+)</text>
        <dbReference type="Rhea" id="RHEA:23736"/>
        <dbReference type="ChEBI" id="CHEBI:15377"/>
        <dbReference type="ChEBI" id="CHEBI:15378"/>
        <dbReference type="ChEBI" id="CHEBI:18072"/>
        <dbReference type="ChEBI" id="CHEBI:58639"/>
        <dbReference type="EC" id="3.5.2.17"/>
    </reaction>
</comment>
<evidence type="ECO:0000256" key="3">
    <source>
        <dbReference type="ARBA" id="ARBA00009850"/>
    </source>
</evidence>
<feature type="binding site" evidence="7">
    <location>
        <position position="50"/>
    </location>
    <ligand>
        <name>substrate</name>
    </ligand>
</feature>
<dbReference type="InterPro" id="IPR023418">
    <property type="entry name" value="Thyroxine_BS"/>
</dbReference>
<dbReference type="PRINTS" id="PR00189">
    <property type="entry name" value="TRNSTHYRETIN"/>
</dbReference>
<evidence type="ECO:0000256" key="4">
    <source>
        <dbReference type="ARBA" id="ARBA00011881"/>
    </source>
</evidence>
<comment type="caution">
    <text evidence="10">The sequence shown here is derived from an EMBL/GenBank/DDBJ whole genome shotgun (WGS) entry which is preliminary data.</text>
</comment>
<dbReference type="Proteomes" id="UP000036449">
    <property type="component" value="Unassembled WGS sequence"/>
</dbReference>
<dbReference type="PANTHER" id="PTHR10395">
    <property type="entry name" value="URICASE AND TRANSTHYRETIN-RELATED"/>
    <property type="match status" value="1"/>
</dbReference>
<protein>
    <recommendedName>
        <fullName evidence="8">5-hydroxyisourate hydrolase</fullName>
        <shortName evidence="8">HIU hydrolase</shortName>
        <shortName evidence="8">HIUHase</shortName>
        <ecNumber evidence="8">3.5.2.17</ecNumber>
    </recommendedName>
</protein>
<dbReference type="InterPro" id="IPR023419">
    <property type="entry name" value="Transthyretin_CS"/>
</dbReference>
<dbReference type="PANTHER" id="PTHR10395:SF7">
    <property type="entry name" value="5-HYDROXYISOURATE HYDROLASE"/>
    <property type="match status" value="1"/>
</dbReference>
<keyword evidence="6 8" id="KW-0378">Hydrolase</keyword>
<feature type="binding site" evidence="7">
    <location>
        <position position="118"/>
    </location>
    <ligand>
        <name>substrate</name>
    </ligand>
</feature>
<dbReference type="NCBIfam" id="TIGR02962">
    <property type="entry name" value="hdxy_isourate"/>
    <property type="match status" value="1"/>
</dbReference>
<evidence type="ECO:0000256" key="8">
    <source>
        <dbReference type="RuleBase" id="RU361270"/>
    </source>
</evidence>
<dbReference type="PROSITE" id="PS00768">
    <property type="entry name" value="TRANSTHYRETIN_1"/>
    <property type="match status" value="1"/>
</dbReference>
<keyword evidence="11" id="KW-1185">Reference proteome</keyword>
<dbReference type="Pfam" id="PF00576">
    <property type="entry name" value="Transthyretin"/>
    <property type="match status" value="1"/>
</dbReference>
<evidence type="ECO:0000259" key="9">
    <source>
        <dbReference type="Pfam" id="PF00576"/>
    </source>
</evidence>
<dbReference type="EMBL" id="LABZ01000103">
    <property type="protein sequence ID" value="KMO39893.1"/>
    <property type="molecule type" value="Genomic_DNA"/>
</dbReference>
<dbReference type="AlphaFoldDB" id="A0A0J6T2R2"/>
<comment type="subunit">
    <text evidence="4 8">Homotetramer.</text>
</comment>
<evidence type="ECO:0000256" key="5">
    <source>
        <dbReference type="ARBA" id="ARBA00022631"/>
    </source>
</evidence>
<name>A0A0J6T2R2_9HYPH</name>
<feature type="binding site" evidence="7">
    <location>
        <position position="12"/>
    </location>
    <ligand>
        <name>substrate</name>
    </ligand>
</feature>
<dbReference type="InterPro" id="IPR000895">
    <property type="entry name" value="Transthyretin/HIU_hydrolase"/>
</dbReference>
<dbReference type="InterPro" id="IPR036817">
    <property type="entry name" value="Transthyretin/HIU_hydrolase_sf"/>
</dbReference>
<dbReference type="CDD" id="cd05822">
    <property type="entry name" value="TLP_HIUase"/>
    <property type="match status" value="1"/>
</dbReference>
<evidence type="ECO:0000256" key="7">
    <source>
        <dbReference type="PIRSR" id="PIRSR600895-51"/>
    </source>
</evidence>
<dbReference type="PROSITE" id="PS00769">
    <property type="entry name" value="TRANSTHYRETIN_2"/>
    <property type="match status" value="1"/>
</dbReference>
<dbReference type="EC" id="3.5.2.17" evidence="8"/>
<dbReference type="RefSeq" id="WP_048451668.1">
    <property type="nucleotide sequence ID" value="NZ_JBNNPJ010000012.1"/>
</dbReference>
<proteinExistence type="inferred from homology"/>
<dbReference type="PATRIC" id="fig|1187852.3.peg.109"/>
<organism evidence="10 11">
    <name type="scientific">Methylobacterium tarhaniae</name>
    <dbReference type="NCBI Taxonomy" id="1187852"/>
    <lineage>
        <taxon>Bacteria</taxon>
        <taxon>Pseudomonadati</taxon>
        <taxon>Pseudomonadota</taxon>
        <taxon>Alphaproteobacteria</taxon>
        <taxon>Hyphomicrobiales</taxon>
        <taxon>Methylobacteriaceae</taxon>
        <taxon>Methylobacterium</taxon>
    </lineage>
</organism>
<keyword evidence="5 8" id="KW-0659">Purine metabolism</keyword>
<reference evidence="10 11" key="1">
    <citation type="submission" date="2015-03" db="EMBL/GenBank/DDBJ databases">
        <title>Genome sequencing of Methylobacterium tarhaniae DSM 25844.</title>
        <authorList>
            <person name="Chaudhry V."/>
            <person name="Patil P.B."/>
        </authorList>
    </citation>
    <scope>NUCLEOTIDE SEQUENCE [LARGE SCALE GENOMIC DNA]</scope>
    <source>
        <strain evidence="10 11">DSM 25844</strain>
    </source>
</reference>
<dbReference type="FunFam" id="2.60.40.180:FF:000005">
    <property type="entry name" value="5-hydroxyisourate hydrolase"/>
    <property type="match status" value="1"/>
</dbReference>
<dbReference type="InterPro" id="IPR023416">
    <property type="entry name" value="Transthyretin/HIU_hydrolase_d"/>
</dbReference>
<evidence type="ECO:0000313" key="10">
    <source>
        <dbReference type="EMBL" id="KMO39893.1"/>
    </source>
</evidence>
<evidence type="ECO:0000256" key="6">
    <source>
        <dbReference type="ARBA" id="ARBA00022801"/>
    </source>
</evidence>
<accession>A0A0J6T2R2</accession>
<feature type="domain" description="Transthyretin/hydroxyisourate hydrolase" evidence="9">
    <location>
        <begin position="9"/>
        <end position="120"/>
    </location>
</feature>
<evidence type="ECO:0000256" key="2">
    <source>
        <dbReference type="ARBA" id="ARBA00002704"/>
    </source>
</evidence>
<dbReference type="SUPFAM" id="SSF49472">
    <property type="entry name" value="Transthyretin (synonym: prealbumin)"/>
    <property type="match status" value="1"/>
</dbReference>